<feature type="compositionally biased region" description="Basic and acidic residues" evidence="1">
    <location>
        <begin position="495"/>
        <end position="514"/>
    </location>
</feature>
<dbReference type="OrthoDB" id="9900844at2759"/>
<feature type="compositionally biased region" description="Basic and acidic residues" evidence="1">
    <location>
        <begin position="154"/>
        <end position="184"/>
    </location>
</feature>
<sequence length="907" mass="100269">MAAEVPVSVVLCEAMEYLSKLGANLRTRSENLKDKRINKDKLKNAHAVHKAASKGKSDSNQNEIVDVESDDAKTEMAENSSDVTKSTQNTAECTSTNSDRRKPLRIMSISDTEDDIVPLATKSSNSVSTEDSVSKLVSDENKSEDSSATTENNNVDHTESLVKEHRESHSGPEDGKVSTEESSKKKSTKGGPITIFFNRKNTVKKSKTNGQQKNSSQILPVDDTNSEEDFKSNKNKEAQKENKPASNEANCSSDNLEPIKRKRKNSNVSDSSSQINDDSTKNSEENNMQKELNDDSNDSNNSKPLIRCVNITKLLKPDAVPVKSDLFAGKQSDIREHFSKKGSAQCKSSIKRVKHSLLNDSDSDKEIGTNIDSQVVSQKEINPATIKDSLLCDSDSDKNEEQVVKENSKVSDGNTNNSQERIDTVVENIIASLSRLNEHSAQNQEKSDDSSLKSYVNKENDNHNVSETEKLNEPCHDTIKAKSSLLNDSDSDSEPFPRTKERFISARESSELKKMLLNHSSSSEHEESVTNVLKRGRKKSRSSNSSSSETAKSKKTACSEKAHNSSINQIDGTVDEHSDSSVKKMVRSKSKPSGSSVQNSEIQDASDRDIEGLTNLNSLNKSRRHGSSSNNTESRSSARQACKLKQTPTIGEDLLHAESSSDVSENNVDENVEEEDLPKIHGLNGDSIGHLAKDDLLNESDSSASQDVEATEDTQHIEDSEEENVISKRRKANAISSDSEGGTSRRKHEDDEEARVSDFEDSEDESSESAKRSKRKKKPSESDGSAGSSNEGKKKRRRIKQVNDSDGSGSDTENEGRNKHGRKNIRKVMGKNQLEEATKKAAREEKERIARIADRQKLYNNLDFDETGKPDEVVLEKVVLDFDPETKEPLIQVDRGLVKKLKPHQVC</sequence>
<protein>
    <submittedName>
        <fullName evidence="3">Dentin sialophosphoprotein-like</fullName>
    </submittedName>
</protein>
<feature type="compositionally biased region" description="Basic and acidic residues" evidence="1">
    <location>
        <begin position="445"/>
        <end position="480"/>
    </location>
</feature>
<feature type="compositionally biased region" description="Polar residues" evidence="1">
    <location>
        <begin position="208"/>
        <end position="218"/>
    </location>
</feature>
<dbReference type="Proteomes" id="UP000322000">
    <property type="component" value="Unplaced"/>
</dbReference>
<dbReference type="RefSeq" id="XP_026745714.1">
    <property type="nucleotide sequence ID" value="XM_026889913.1"/>
</dbReference>
<feature type="compositionally biased region" description="Basic residues" evidence="1">
    <location>
        <begin position="819"/>
        <end position="829"/>
    </location>
</feature>
<organism evidence="2 3">
    <name type="scientific">Trichoplusia ni</name>
    <name type="common">Cabbage looper</name>
    <dbReference type="NCBI Taxonomy" id="7111"/>
    <lineage>
        <taxon>Eukaryota</taxon>
        <taxon>Metazoa</taxon>
        <taxon>Ecdysozoa</taxon>
        <taxon>Arthropoda</taxon>
        <taxon>Hexapoda</taxon>
        <taxon>Insecta</taxon>
        <taxon>Pterygota</taxon>
        <taxon>Neoptera</taxon>
        <taxon>Endopterygota</taxon>
        <taxon>Lepidoptera</taxon>
        <taxon>Glossata</taxon>
        <taxon>Ditrysia</taxon>
        <taxon>Noctuoidea</taxon>
        <taxon>Noctuidae</taxon>
        <taxon>Plusiinae</taxon>
        <taxon>Trichoplusia</taxon>
    </lineage>
</organism>
<name>A0A7E5WZ12_TRINI</name>
<evidence type="ECO:0000313" key="3">
    <source>
        <dbReference type="RefSeq" id="XP_026745714.1"/>
    </source>
</evidence>
<feature type="compositionally biased region" description="Basic and acidic residues" evidence="1">
    <location>
        <begin position="395"/>
        <end position="409"/>
    </location>
</feature>
<feature type="compositionally biased region" description="Acidic residues" evidence="1">
    <location>
        <begin position="667"/>
        <end position="676"/>
    </location>
</feature>
<feature type="compositionally biased region" description="Basic and acidic residues" evidence="1">
    <location>
        <begin position="278"/>
        <end position="293"/>
    </location>
</feature>
<feature type="compositionally biased region" description="Polar residues" evidence="1">
    <location>
        <begin position="802"/>
        <end position="811"/>
    </location>
</feature>
<feature type="compositionally biased region" description="Low complexity" evidence="1">
    <location>
        <begin position="121"/>
        <end position="135"/>
    </location>
</feature>
<accession>A0A7E5WZ12</accession>
<keyword evidence="2" id="KW-1185">Reference proteome</keyword>
<feature type="compositionally biased region" description="Basic and acidic residues" evidence="1">
    <location>
        <begin position="228"/>
        <end position="243"/>
    </location>
</feature>
<proteinExistence type="predicted"/>
<dbReference type="GeneID" id="113507056"/>
<feature type="compositionally biased region" description="Polar residues" evidence="1">
    <location>
        <begin position="594"/>
        <end position="603"/>
    </location>
</feature>
<feature type="region of interest" description="Disordered" evidence="1">
    <location>
        <begin position="43"/>
        <end position="303"/>
    </location>
</feature>
<dbReference type="KEGG" id="tnl:113507056"/>
<evidence type="ECO:0000256" key="1">
    <source>
        <dbReference type="SAM" id="MobiDB-lite"/>
    </source>
</evidence>
<feature type="compositionally biased region" description="Basic residues" evidence="1">
    <location>
        <begin position="44"/>
        <end position="53"/>
    </location>
</feature>
<dbReference type="InParanoid" id="A0A7E5WZ12"/>
<feature type="compositionally biased region" description="Polar residues" evidence="1">
    <location>
        <begin position="244"/>
        <end position="255"/>
    </location>
</feature>
<evidence type="ECO:0000313" key="2">
    <source>
        <dbReference type="Proteomes" id="UP000322000"/>
    </source>
</evidence>
<feature type="compositionally biased region" description="Polar residues" evidence="1">
    <location>
        <begin position="410"/>
        <end position="419"/>
    </location>
</feature>
<dbReference type="AlphaFoldDB" id="A0A7E5WZ12"/>
<gene>
    <name evidence="3" type="primary">LOC113507056</name>
</gene>
<feature type="compositionally biased region" description="Polar residues" evidence="1">
    <location>
        <begin position="77"/>
        <end position="97"/>
    </location>
</feature>
<feature type="region of interest" description="Disordered" evidence="1">
    <location>
        <begin position="436"/>
        <end position="845"/>
    </location>
</feature>
<feature type="compositionally biased region" description="Polar residues" evidence="1">
    <location>
        <begin position="266"/>
        <end position="277"/>
    </location>
</feature>
<feature type="compositionally biased region" description="Low complexity" evidence="1">
    <location>
        <begin position="627"/>
        <end position="637"/>
    </location>
</feature>
<reference evidence="3" key="1">
    <citation type="submission" date="2025-08" db="UniProtKB">
        <authorList>
            <consortium name="RefSeq"/>
        </authorList>
    </citation>
    <scope>IDENTIFICATION</scope>
</reference>
<feature type="compositionally biased region" description="Basic and acidic residues" evidence="1">
    <location>
        <begin position="833"/>
        <end position="845"/>
    </location>
</feature>
<feature type="region of interest" description="Disordered" evidence="1">
    <location>
        <begin position="387"/>
        <end position="422"/>
    </location>
</feature>
<feature type="compositionally biased region" description="Polar residues" evidence="1">
    <location>
        <begin position="699"/>
        <end position="708"/>
    </location>
</feature>